<dbReference type="SUPFAM" id="SSF48179">
    <property type="entry name" value="6-phosphogluconate dehydrogenase C-terminal domain-like"/>
    <property type="match status" value="1"/>
</dbReference>
<evidence type="ECO:0000256" key="5">
    <source>
        <dbReference type="ARBA" id="ARBA00023064"/>
    </source>
</evidence>
<evidence type="ECO:0000313" key="8">
    <source>
        <dbReference type="Proteomes" id="UP000515146"/>
    </source>
</evidence>
<keyword evidence="8" id="KW-1185">Reference proteome</keyword>
<dbReference type="Pfam" id="PF03446">
    <property type="entry name" value="NAD_binding_2"/>
    <property type="match status" value="1"/>
</dbReference>
<dbReference type="InterPro" id="IPR013328">
    <property type="entry name" value="6PGD_dom2"/>
</dbReference>
<comment type="similarity">
    <text evidence="2">Belongs to the 6-phosphogluconate dehydrogenase family.</text>
</comment>
<evidence type="ECO:0000256" key="4">
    <source>
        <dbReference type="ARBA" id="ARBA00023002"/>
    </source>
</evidence>
<gene>
    <name evidence="9" type="primary">LOC113788659</name>
</gene>
<accession>A0A6P6XMB9</accession>
<reference evidence="9" key="1">
    <citation type="submission" date="2025-08" db="UniProtKB">
        <authorList>
            <consortium name="RefSeq"/>
        </authorList>
    </citation>
    <scope>IDENTIFICATION</scope>
    <source>
        <strain evidence="9">Airmid</strain>
    </source>
</reference>
<evidence type="ECO:0000256" key="1">
    <source>
        <dbReference type="ARBA" id="ARBA00004874"/>
    </source>
</evidence>
<dbReference type="Gene3D" id="1.10.1040.10">
    <property type="entry name" value="N-(1-d-carboxylethyl)-l-norvaline Dehydrogenase, domain 2"/>
    <property type="match status" value="1"/>
</dbReference>
<dbReference type="RefSeq" id="XP_027193923.1">
    <property type="nucleotide sequence ID" value="XM_027338122.1"/>
</dbReference>
<feature type="domain" description="6-phosphogluconate dehydrogenase C-terminal" evidence="7">
    <location>
        <begin position="182"/>
        <end position="395"/>
    </location>
</feature>
<name>A0A6P6XMB9_DERPT</name>
<dbReference type="AlphaFoldDB" id="A0A6P6XMB9"/>
<dbReference type="Proteomes" id="UP000515146">
    <property type="component" value="Unplaced"/>
</dbReference>
<evidence type="ECO:0000256" key="3">
    <source>
        <dbReference type="ARBA" id="ARBA00013011"/>
    </source>
</evidence>
<keyword evidence="6" id="KW-0570">Pentose shunt</keyword>
<keyword evidence="5" id="KW-0311">Gluconate utilization</keyword>
<evidence type="ECO:0000259" key="7">
    <source>
        <dbReference type="SMART" id="SM01350"/>
    </source>
</evidence>
<evidence type="ECO:0000313" key="9">
    <source>
        <dbReference type="RefSeq" id="XP_027193923.1"/>
    </source>
</evidence>
<dbReference type="GO" id="GO:0006098">
    <property type="term" value="P:pentose-phosphate shunt"/>
    <property type="evidence" value="ECO:0007669"/>
    <property type="project" value="UniProtKB-UniPathway"/>
</dbReference>
<dbReference type="SMART" id="SM01350">
    <property type="entry name" value="6PGD"/>
    <property type="match status" value="1"/>
</dbReference>
<dbReference type="SUPFAM" id="SSF51735">
    <property type="entry name" value="NAD(P)-binding Rossmann-fold domains"/>
    <property type="match status" value="1"/>
</dbReference>
<dbReference type="InterPro" id="IPR036291">
    <property type="entry name" value="NAD(P)-bd_dom_sf"/>
</dbReference>
<dbReference type="InterPro" id="IPR006115">
    <property type="entry name" value="6PGDH_NADP-bd"/>
</dbReference>
<dbReference type="GO" id="GO:0050661">
    <property type="term" value="F:NADP binding"/>
    <property type="evidence" value="ECO:0007669"/>
    <property type="project" value="InterPro"/>
</dbReference>
<proteinExistence type="inferred from homology"/>
<dbReference type="InterPro" id="IPR006183">
    <property type="entry name" value="Pgluconate_DH"/>
</dbReference>
<dbReference type="OrthoDB" id="434986at2759"/>
<organism evidence="8 9">
    <name type="scientific">Dermatophagoides pteronyssinus</name>
    <name type="common">European house dust mite</name>
    <dbReference type="NCBI Taxonomy" id="6956"/>
    <lineage>
        <taxon>Eukaryota</taxon>
        <taxon>Metazoa</taxon>
        <taxon>Ecdysozoa</taxon>
        <taxon>Arthropoda</taxon>
        <taxon>Chelicerata</taxon>
        <taxon>Arachnida</taxon>
        <taxon>Acari</taxon>
        <taxon>Acariformes</taxon>
        <taxon>Sarcoptiformes</taxon>
        <taxon>Astigmata</taxon>
        <taxon>Psoroptidia</taxon>
        <taxon>Analgoidea</taxon>
        <taxon>Pyroglyphidae</taxon>
        <taxon>Dermatophagoidinae</taxon>
        <taxon>Dermatophagoides</taxon>
    </lineage>
</organism>
<sequence>MTKSDIGVIGMGVMGSNLALNLVEHGVSTSIYNRSYEKTEATYEKAKNIISNDAMQAFKTLEDFVDSLAFPRKVIIIITSGEATDAMINALIPLLSKGDIILEASNAYYKDTLRRMEVLKAVGIHNLGVGVSGGEEGARNGASIMVGGDAQVYALVEPFLAKAAAESVFGKCVARVGDKASGHFVKMIHNGIEYAIMEFIAEIYMLFVEVYKFSAGEISEIFDKYNNTKLKSYLMEISSIVTKTKNPDNPKEFLIDNVLDIAGAKGTGKWTIQESVAYDYPCPTIAAAVYMRNISGWKKLRLEYNKLPPTPKEFIKHVEESLYGAVLVAHLEGLMLMKHISEKLNFNVDFLNVLKVWANGCILRKTSIEFSTVLLIELEVAGVELTVPLAEFFESSCIPVEF</sequence>
<dbReference type="InterPro" id="IPR008927">
    <property type="entry name" value="6-PGluconate_DH-like_C_sf"/>
</dbReference>
<dbReference type="UniPathway" id="UPA00115">
    <property type="reaction ID" value="UER00410"/>
</dbReference>
<dbReference type="GO" id="GO:0019521">
    <property type="term" value="P:D-gluconate metabolic process"/>
    <property type="evidence" value="ECO:0007669"/>
    <property type="project" value="UniProtKB-KW"/>
</dbReference>
<protein>
    <recommendedName>
        <fullName evidence="3">phosphogluconate dehydrogenase (NADP(+)-dependent, decarboxylating)</fullName>
        <ecNumber evidence="3">1.1.1.44</ecNumber>
    </recommendedName>
</protein>
<dbReference type="InParanoid" id="A0A6P6XMB9"/>
<dbReference type="InterPro" id="IPR006114">
    <property type="entry name" value="6PGDH_C"/>
</dbReference>
<dbReference type="PRINTS" id="PR00076">
    <property type="entry name" value="6PGDHDRGNASE"/>
</dbReference>
<comment type="pathway">
    <text evidence="1">Carbohydrate degradation; pentose phosphate pathway; D-ribulose 5-phosphate from D-glucose 6-phosphate (oxidative stage): step 3/3.</text>
</comment>
<evidence type="ECO:0000256" key="6">
    <source>
        <dbReference type="ARBA" id="ARBA00023126"/>
    </source>
</evidence>
<dbReference type="EC" id="1.1.1.44" evidence="3"/>
<dbReference type="PANTHER" id="PTHR11811">
    <property type="entry name" value="6-PHOSPHOGLUCONATE DEHYDROGENASE"/>
    <property type="match status" value="1"/>
</dbReference>
<dbReference type="KEGG" id="dpte:113788659"/>
<dbReference type="Gene3D" id="3.40.50.720">
    <property type="entry name" value="NAD(P)-binding Rossmann-like Domain"/>
    <property type="match status" value="1"/>
</dbReference>
<dbReference type="GO" id="GO:0004616">
    <property type="term" value="F:phosphogluconate dehydrogenase (decarboxylating) activity"/>
    <property type="evidence" value="ECO:0007669"/>
    <property type="project" value="UniProtKB-EC"/>
</dbReference>
<evidence type="ECO:0000256" key="2">
    <source>
        <dbReference type="ARBA" id="ARBA00008419"/>
    </source>
</evidence>
<dbReference type="Pfam" id="PF00393">
    <property type="entry name" value="6PGD"/>
    <property type="match status" value="1"/>
</dbReference>
<keyword evidence="4" id="KW-0560">Oxidoreductase</keyword>